<name>A0A402AT87_9CHLR</name>
<dbReference type="Pfam" id="PF00356">
    <property type="entry name" value="LacI"/>
    <property type="match status" value="1"/>
</dbReference>
<keyword evidence="2" id="KW-0805">Transcription regulation</keyword>
<dbReference type="AlphaFoldDB" id="A0A402AT87"/>
<dbReference type="CDD" id="cd01392">
    <property type="entry name" value="HTH_LacI"/>
    <property type="match status" value="1"/>
</dbReference>
<keyword evidence="4" id="KW-0804">Transcription</keyword>
<dbReference type="OrthoDB" id="43195at2"/>
<dbReference type="InterPro" id="IPR010982">
    <property type="entry name" value="Lambda_DNA-bd_dom_sf"/>
</dbReference>
<keyword evidence="1" id="KW-0678">Repressor</keyword>
<keyword evidence="7" id="KW-1185">Reference proteome</keyword>
<evidence type="ECO:0000256" key="4">
    <source>
        <dbReference type="ARBA" id="ARBA00023163"/>
    </source>
</evidence>
<dbReference type="InterPro" id="IPR046335">
    <property type="entry name" value="LacI/GalR-like_sensor"/>
</dbReference>
<dbReference type="Gene3D" id="1.10.260.40">
    <property type="entry name" value="lambda repressor-like DNA-binding domains"/>
    <property type="match status" value="1"/>
</dbReference>
<dbReference type="SMART" id="SM00354">
    <property type="entry name" value="HTH_LACI"/>
    <property type="match status" value="1"/>
</dbReference>
<evidence type="ECO:0000256" key="1">
    <source>
        <dbReference type="ARBA" id="ARBA00022491"/>
    </source>
</evidence>
<sequence length="354" mass="38798">MAGSITVKDIARQAEVSVGTVSRVFNNHSNVTEEIRERVLKAAATLGYARMVSENPQPRSEPRKLKEIGFLYCSYLDNIAATNNPFWSHILNGAENAARRSNIKVTYRAIGELTSNPQLLLESINKMELGGILLVGPAEAETIKHIKSLNIPLVLVDNHVPGLSVDSVLCDNYEGAKAAVDYLIAKGHRDIAFIGGPVENGPRPINKVFTVERRAAGYRTALLNAGIPINYDLFEASDLYPESAYEACKRLIARKPHFTALFGANDSTAIGAMKALREAGVRVPEDVSIIGFDDIDMVEHLTPALCTVRIDKEAMGSVAVRRLIARAEDPEMVTITSMLEVELIERDSVIPYQE</sequence>
<dbReference type="InterPro" id="IPR000843">
    <property type="entry name" value="HTH_LacI"/>
</dbReference>
<proteinExistence type="predicted"/>
<dbReference type="SUPFAM" id="SSF53822">
    <property type="entry name" value="Periplasmic binding protein-like I"/>
    <property type="match status" value="1"/>
</dbReference>
<evidence type="ECO:0000313" key="7">
    <source>
        <dbReference type="Proteomes" id="UP000287188"/>
    </source>
</evidence>
<dbReference type="RefSeq" id="WP_126554985.1">
    <property type="nucleotide sequence ID" value="NZ_BIFS01000002.1"/>
</dbReference>
<reference evidence="7" key="1">
    <citation type="submission" date="2018-12" db="EMBL/GenBank/DDBJ databases">
        <title>Tengunoibacter tsumagoiensis gen. nov., sp. nov., Dictyobacter kobayashii sp. nov., D. alpinus sp. nov., and D. joshuensis sp. nov. and description of Dictyobacteraceae fam. nov. within the order Ktedonobacterales isolated from Tengu-no-mugimeshi.</title>
        <authorList>
            <person name="Wang C.M."/>
            <person name="Zheng Y."/>
            <person name="Sakai Y."/>
            <person name="Toyoda A."/>
            <person name="Minakuchi Y."/>
            <person name="Abe K."/>
            <person name="Yokota A."/>
            <person name="Yabe S."/>
        </authorList>
    </citation>
    <scope>NUCLEOTIDE SEQUENCE [LARGE SCALE GENOMIC DNA]</scope>
    <source>
        <strain evidence="7">Uno11</strain>
    </source>
</reference>
<protein>
    <submittedName>
        <fullName evidence="6">LacI family transcriptional regulator</fullName>
    </submittedName>
</protein>
<gene>
    <name evidence="6" type="ORF">KDK_61070</name>
</gene>
<comment type="caution">
    <text evidence="6">The sequence shown here is derived from an EMBL/GenBank/DDBJ whole genome shotgun (WGS) entry which is preliminary data.</text>
</comment>
<dbReference type="Pfam" id="PF13377">
    <property type="entry name" value="Peripla_BP_3"/>
    <property type="match status" value="1"/>
</dbReference>
<dbReference type="GO" id="GO:0000976">
    <property type="term" value="F:transcription cis-regulatory region binding"/>
    <property type="evidence" value="ECO:0007669"/>
    <property type="project" value="TreeGrafter"/>
</dbReference>
<evidence type="ECO:0000313" key="6">
    <source>
        <dbReference type="EMBL" id="GCE22307.1"/>
    </source>
</evidence>
<dbReference type="GO" id="GO:0003700">
    <property type="term" value="F:DNA-binding transcription factor activity"/>
    <property type="evidence" value="ECO:0007669"/>
    <property type="project" value="TreeGrafter"/>
</dbReference>
<dbReference type="Gene3D" id="3.40.50.2300">
    <property type="match status" value="2"/>
</dbReference>
<dbReference type="SUPFAM" id="SSF47413">
    <property type="entry name" value="lambda repressor-like DNA-binding domains"/>
    <property type="match status" value="1"/>
</dbReference>
<dbReference type="PANTHER" id="PTHR30146:SF148">
    <property type="entry name" value="HTH-TYPE TRANSCRIPTIONAL REPRESSOR PURR-RELATED"/>
    <property type="match status" value="1"/>
</dbReference>
<dbReference type="InterPro" id="IPR028082">
    <property type="entry name" value="Peripla_BP_I"/>
</dbReference>
<evidence type="ECO:0000256" key="3">
    <source>
        <dbReference type="ARBA" id="ARBA00023125"/>
    </source>
</evidence>
<feature type="domain" description="HTH lacI-type" evidence="5">
    <location>
        <begin position="5"/>
        <end position="67"/>
    </location>
</feature>
<evidence type="ECO:0000256" key="2">
    <source>
        <dbReference type="ARBA" id="ARBA00023015"/>
    </source>
</evidence>
<dbReference type="PANTHER" id="PTHR30146">
    <property type="entry name" value="LACI-RELATED TRANSCRIPTIONAL REPRESSOR"/>
    <property type="match status" value="1"/>
</dbReference>
<evidence type="ECO:0000259" key="5">
    <source>
        <dbReference type="PROSITE" id="PS50932"/>
    </source>
</evidence>
<dbReference type="PROSITE" id="PS50932">
    <property type="entry name" value="HTH_LACI_2"/>
    <property type="match status" value="1"/>
</dbReference>
<dbReference type="CDD" id="cd06267">
    <property type="entry name" value="PBP1_LacI_sugar_binding-like"/>
    <property type="match status" value="1"/>
</dbReference>
<dbReference type="Proteomes" id="UP000287188">
    <property type="component" value="Unassembled WGS sequence"/>
</dbReference>
<organism evidence="6 7">
    <name type="scientific">Dictyobacter kobayashii</name>
    <dbReference type="NCBI Taxonomy" id="2014872"/>
    <lineage>
        <taxon>Bacteria</taxon>
        <taxon>Bacillati</taxon>
        <taxon>Chloroflexota</taxon>
        <taxon>Ktedonobacteria</taxon>
        <taxon>Ktedonobacterales</taxon>
        <taxon>Dictyobacteraceae</taxon>
        <taxon>Dictyobacter</taxon>
    </lineage>
</organism>
<keyword evidence="3" id="KW-0238">DNA-binding</keyword>
<dbReference type="EMBL" id="BIFS01000002">
    <property type="protein sequence ID" value="GCE22307.1"/>
    <property type="molecule type" value="Genomic_DNA"/>
</dbReference>
<accession>A0A402AT87</accession>